<dbReference type="EMBL" id="FMYV01000004">
    <property type="protein sequence ID" value="SDC50533.1"/>
    <property type="molecule type" value="Genomic_DNA"/>
</dbReference>
<feature type="domain" description="4-oxalocrotonate tautomerase-like" evidence="2">
    <location>
        <begin position="48"/>
        <end position="105"/>
    </location>
</feature>
<evidence type="ECO:0000313" key="3">
    <source>
        <dbReference type="EMBL" id="SDC50533.1"/>
    </source>
</evidence>
<dbReference type="Proteomes" id="UP000199322">
    <property type="component" value="Unassembled WGS sequence"/>
</dbReference>
<keyword evidence="1" id="KW-0413">Isomerase</keyword>
<dbReference type="Pfam" id="PF01361">
    <property type="entry name" value="Tautomerase"/>
    <property type="match status" value="1"/>
</dbReference>
<dbReference type="AlphaFoldDB" id="A0A1G6M4W2"/>
<organism evidence="3 4">
    <name type="scientific">Geotoga petraea</name>
    <dbReference type="NCBI Taxonomy" id="28234"/>
    <lineage>
        <taxon>Bacteria</taxon>
        <taxon>Thermotogati</taxon>
        <taxon>Thermotogota</taxon>
        <taxon>Thermotogae</taxon>
        <taxon>Petrotogales</taxon>
        <taxon>Petrotogaceae</taxon>
        <taxon>Geotoga</taxon>
    </lineage>
</organism>
<keyword evidence="4" id="KW-1185">Reference proteome</keyword>
<reference evidence="3 4" key="1">
    <citation type="submission" date="2016-10" db="EMBL/GenBank/DDBJ databases">
        <authorList>
            <person name="de Groot N.N."/>
        </authorList>
    </citation>
    <scope>NUCLEOTIDE SEQUENCE [LARGE SCALE GENOMIC DNA]</scope>
    <source>
        <strain evidence="3 4">WG14</strain>
    </source>
</reference>
<sequence>MGRETLLDISTLCYNGIGIKDELMGIGIKYHANYFKNISKFKGGVHMPFIQFDGGKMTKEKKAELVAKLTETAQEVLGIPTQAFSVIIRENDMDNIGQGGKLLSENHK</sequence>
<dbReference type="Gene3D" id="3.30.429.10">
    <property type="entry name" value="Macrophage Migration Inhibitory Factor"/>
    <property type="match status" value="1"/>
</dbReference>
<dbReference type="GO" id="GO:0016853">
    <property type="term" value="F:isomerase activity"/>
    <property type="evidence" value="ECO:0007669"/>
    <property type="project" value="UniProtKB-KW"/>
</dbReference>
<evidence type="ECO:0000313" key="4">
    <source>
        <dbReference type="Proteomes" id="UP000199322"/>
    </source>
</evidence>
<accession>A0A1G6M4W2</accession>
<proteinExistence type="predicted"/>
<evidence type="ECO:0000256" key="1">
    <source>
        <dbReference type="ARBA" id="ARBA00023235"/>
    </source>
</evidence>
<dbReference type="SUPFAM" id="SSF55331">
    <property type="entry name" value="Tautomerase/MIF"/>
    <property type="match status" value="1"/>
</dbReference>
<gene>
    <name evidence="3" type="ORF">SAMN04488588_1237</name>
</gene>
<name>A0A1G6M4W2_9BACT</name>
<dbReference type="InterPro" id="IPR004370">
    <property type="entry name" value="4-OT-like_dom"/>
</dbReference>
<evidence type="ECO:0000259" key="2">
    <source>
        <dbReference type="Pfam" id="PF01361"/>
    </source>
</evidence>
<dbReference type="NCBIfam" id="NF041920">
    <property type="entry name" value="DmpI"/>
    <property type="match status" value="1"/>
</dbReference>
<dbReference type="InterPro" id="IPR014347">
    <property type="entry name" value="Tautomerase/MIF_sf"/>
</dbReference>
<protein>
    <submittedName>
        <fullName evidence="3">4-oxalocrotonate tautomerase family enzyme</fullName>
    </submittedName>
</protein>
<dbReference type="STRING" id="28234.SAMN04488588_1237"/>